<keyword evidence="1" id="KW-0472">Membrane</keyword>
<sequence length="370" mass="41676">MQNKTQVILINITGCILFLALPLLFAPPSSRIFVELKSPPTVKEIIAYSLLIVYFYLNFFVLIPKYYFSQRYSIFAGFTIVCFFIITLTPNLVMGVQAHRPPAFQQFGAGPGMPPDSFYMRDFGNHASQPVMPPPPDRGEDSFLSISTISHHLFLFLGVFFFSLLLKINIRWKKAEEDKLNTELSYLKLQVNPHFLFNTLNSIYALALEQSENTATAVVKLSAMMRYVLTDAGKEMIALEKDIAYITSFVDLQQLRFGNTLPLTYAINGDIAHRQIAPLILIPFIENAFKHGVNAEEASTIVINITVDAGILHLMVQNNKVFVQLPEEERTGVGIANARNRLKLLYPGKHSLLITDAEKVFTVSLKLHLS</sequence>
<dbReference type="PANTHER" id="PTHR34220">
    <property type="entry name" value="SENSOR HISTIDINE KINASE YPDA"/>
    <property type="match status" value="1"/>
</dbReference>
<keyword evidence="1" id="KW-0812">Transmembrane</keyword>
<keyword evidence="3" id="KW-0808">Transferase</keyword>
<dbReference type="InterPro" id="IPR050640">
    <property type="entry name" value="Bact_2-comp_sensor_kinase"/>
</dbReference>
<evidence type="ECO:0000313" key="3">
    <source>
        <dbReference type="EMBL" id="MBG9375825.1"/>
    </source>
</evidence>
<dbReference type="SUPFAM" id="SSF55874">
    <property type="entry name" value="ATPase domain of HSP90 chaperone/DNA topoisomerase II/histidine kinase"/>
    <property type="match status" value="1"/>
</dbReference>
<keyword evidence="4" id="KW-1185">Reference proteome</keyword>
<feature type="transmembrane region" description="Helical" evidence="1">
    <location>
        <begin position="143"/>
        <end position="166"/>
    </location>
</feature>
<dbReference type="Gene3D" id="3.30.565.10">
    <property type="entry name" value="Histidine kinase-like ATPase, C-terminal domain"/>
    <property type="match status" value="1"/>
</dbReference>
<feature type="transmembrane region" description="Helical" evidence="1">
    <location>
        <begin position="45"/>
        <end position="63"/>
    </location>
</feature>
<evidence type="ECO:0000259" key="2">
    <source>
        <dbReference type="Pfam" id="PF06580"/>
    </source>
</evidence>
<comment type="caution">
    <text evidence="3">The sequence shown here is derived from an EMBL/GenBank/DDBJ whole genome shotgun (WGS) entry which is preliminary data.</text>
</comment>
<keyword evidence="1" id="KW-1133">Transmembrane helix</keyword>
<keyword evidence="3" id="KW-0418">Kinase</keyword>
<accession>A0A931E1L9</accession>
<dbReference type="EMBL" id="JADWYR010000001">
    <property type="protein sequence ID" value="MBG9375825.1"/>
    <property type="molecule type" value="Genomic_DNA"/>
</dbReference>
<feature type="transmembrane region" description="Helical" evidence="1">
    <location>
        <begin position="7"/>
        <end position="25"/>
    </location>
</feature>
<proteinExistence type="predicted"/>
<dbReference type="InterPro" id="IPR036890">
    <property type="entry name" value="HATPase_C_sf"/>
</dbReference>
<dbReference type="PANTHER" id="PTHR34220:SF7">
    <property type="entry name" value="SENSOR HISTIDINE KINASE YPDA"/>
    <property type="match status" value="1"/>
</dbReference>
<dbReference type="Pfam" id="PF06580">
    <property type="entry name" value="His_kinase"/>
    <property type="match status" value="1"/>
</dbReference>
<evidence type="ECO:0000256" key="1">
    <source>
        <dbReference type="SAM" id="Phobius"/>
    </source>
</evidence>
<dbReference type="Proteomes" id="UP000628448">
    <property type="component" value="Unassembled WGS sequence"/>
</dbReference>
<feature type="transmembrane region" description="Helical" evidence="1">
    <location>
        <begin position="75"/>
        <end position="94"/>
    </location>
</feature>
<dbReference type="AlphaFoldDB" id="A0A931E1L9"/>
<dbReference type="InterPro" id="IPR010559">
    <property type="entry name" value="Sig_transdc_His_kin_internal"/>
</dbReference>
<feature type="domain" description="Signal transduction histidine kinase internal region" evidence="2">
    <location>
        <begin position="183"/>
        <end position="260"/>
    </location>
</feature>
<dbReference type="RefSeq" id="WP_196989853.1">
    <property type="nucleotide sequence ID" value="NZ_JADWYR010000001.1"/>
</dbReference>
<name>A0A931E1L9_9BACT</name>
<evidence type="ECO:0000313" key="4">
    <source>
        <dbReference type="Proteomes" id="UP000628448"/>
    </source>
</evidence>
<dbReference type="GO" id="GO:0000155">
    <property type="term" value="F:phosphorelay sensor kinase activity"/>
    <property type="evidence" value="ECO:0007669"/>
    <property type="project" value="InterPro"/>
</dbReference>
<dbReference type="GO" id="GO:0016020">
    <property type="term" value="C:membrane"/>
    <property type="evidence" value="ECO:0007669"/>
    <property type="project" value="InterPro"/>
</dbReference>
<reference evidence="3" key="1">
    <citation type="submission" date="2020-11" db="EMBL/GenBank/DDBJ databases">
        <title>Bacterial whole genome sequence for Panacibacter sp. DH6.</title>
        <authorList>
            <person name="Le V."/>
            <person name="Ko S."/>
            <person name="Ahn C.-Y."/>
            <person name="Oh H.-M."/>
        </authorList>
    </citation>
    <scope>NUCLEOTIDE SEQUENCE</scope>
    <source>
        <strain evidence="3">DH6</strain>
    </source>
</reference>
<organism evidence="3 4">
    <name type="scientific">Panacibacter microcysteis</name>
    <dbReference type="NCBI Taxonomy" id="2793269"/>
    <lineage>
        <taxon>Bacteria</taxon>
        <taxon>Pseudomonadati</taxon>
        <taxon>Bacteroidota</taxon>
        <taxon>Chitinophagia</taxon>
        <taxon>Chitinophagales</taxon>
        <taxon>Chitinophagaceae</taxon>
        <taxon>Panacibacter</taxon>
    </lineage>
</organism>
<protein>
    <submittedName>
        <fullName evidence="3">Histidine kinase</fullName>
    </submittedName>
</protein>
<gene>
    <name evidence="3" type="ORF">I5907_06235</name>
</gene>